<evidence type="ECO:0000256" key="1">
    <source>
        <dbReference type="SAM" id="MobiDB-lite"/>
    </source>
</evidence>
<feature type="region of interest" description="Disordered" evidence="1">
    <location>
        <begin position="193"/>
        <end position="212"/>
    </location>
</feature>
<comment type="caution">
    <text evidence="3">The sequence shown here is derived from an EMBL/GenBank/DDBJ whole genome shotgun (WGS) entry which is preliminary data.</text>
</comment>
<name>A0A7J7LFK6_9MAGN</name>
<evidence type="ECO:0000313" key="3">
    <source>
        <dbReference type="EMBL" id="KAF6141417.1"/>
    </source>
</evidence>
<accession>A0A7J7LFK6</accession>
<keyword evidence="4" id="KW-1185">Reference proteome</keyword>
<sequence length="268" mass="29833">MGQGYMITLSGNPSELWVPVLSVLLLQHLLVMSLNGAVVGTVTVDARANQCAVLSDEVVVSLILFRPCVSEVEGFCCRMLIRSRSFVRYRRFISKGSLGSLFYGLNGIQYIRIGYEVGFGCLSKDTSGHAINIRDILDALAEERHRCQLHQEREEHRQEVKVERKRHLDNADRQYRALNDLRNTARELQRCQPQDAPLPSPAPSPSCVSSRAWLGPQPHLELPPVHLGVEGAPPTTLPTGSINLSMHPTKVSSISTLRTIRQPQLRPA</sequence>
<organism evidence="3 4">
    <name type="scientific">Kingdonia uniflora</name>
    <dbReference type="NCBI Taxonomy" id="39325"/>
    <lineage>
        <taxon>Eukaryota</taxon>
        <taxon>Viridiplantae</taxon>
        <taxon>Streptophyta</taxon>
        <taxon>Embryophyta</taxon>
        <taxon>Tracheophyta</taxon>
        <taxon>Spermatophyta</taxon>
        <taxon>Magnoliopsida</taxon>
        <taxon>Ranunculales</taxon>
        <taxon>Circaeasteraceae</taxon>
        <taxon>Kingdonia</taxon>
    </lineage>
</organism>
<dbReference type="Proteomes" id="UP000541444">
    <property type="component" value="Unassembled WGS sequence"/>
</dbReference>
<proteinExistence type="predicted"/>
<evidence type="ECO:0000256" key="2">
    <source>
        <dbReference type="SAM" id="SignalP"/>
    </source>
</evidence>
<keyword evidence="2" id="KW-0732">Signal</keyword>
<dbReference type="EMBL" id="JACGCM010002327">
    <property type="protein sequence ID" value="KAF6141417.1"/>
    <property type="molecule type" value="Genomic_DNA"/>
</dbReference>
<feature type="signal peptide" evidence="2">
    <location>
        <begin position="1"/>
        <end position="36"/>
    </location>
</feature>
<protein>
    <submittedName>
        <fullName evidence="3">Uncharacterized protein</fullName>
    </submittedName>
</protein>
<feature type="chain" id="PRO_5029744406" evidence="2">
    <location>
        <begin position="37"/>
        <end position="268"/>
    </location>
</feature>
<dbReference type="AlphaFoldDB" id="A0A7J7LFK6"/>
<gene>
    <name evidence="3" type="ORF">GIB67_021233</name>
</gene>
<reference evidence="3 4" key="1">
    <citation type="journal article" date="2020" name="IScience">
        <title>Genome Sequencing of the Endangered Kingdonia uniflora (Circaeasteraceae, Ranunculales) Reveals Potential Mechanisms of Evolutionary Specialization.</title>
        <authorList>
            <person name="Sun Y."/>
            <person name="Deng T."/>
            <person name="Zhang A."/>
            <person name="Moore M.J."/>
            <person name="Landis J.B."/>
            <person name="Lin N."/>
            <person name="Zhang H."/>
            <person name="Zhang X."/>
            <person name="Huang J."/>
            <person name="Zhang X."/>
            <person name="Sun H."/>
            <person name="Wang H."/>
        </authorList>
    </citation>
    <scope>NUCLEOTIDE SEQUENCE [LARGE SCALE GENOMIC DNA]</scope>
    <source>
        <strain evidence="3">TB1705</strain>
        <tissue evidence="3">Leaf</tissue>
    </source>
</reference>
<evidence type="ECO:0000313" key="4">
    <source>
        <dbReference type="Proteomes" id="UP000541444"/>
    </source>
</evidence>